<organism evidence="1 2">
    <name type="scientific">Ustilaginoidea virens</name>
    <name type="common">Rice false smut fungus</name>
    <name type="synonym">Villosiclava virens</name>
    <dbReference type="NCBI Taxonomy" id="1159556"/>
    <lineage>
        <taxon>Eukaryota</taxon>
        <taxon>Fungi</taxon>
        <taxon>Dikarya</taxon>
        <taxon>Ascomycota</taxon>
        <taxon>Pezizomycotina</taxon>
        <taxon>Sordariomycetes</taxon>
        <taxon>Hypocreomycetidae</taxon>
        <taxon>Hypocreales</taxon>
        <taxon>Clavicipitaceae</taxon>
        <taxon>Ustilaginoidea</taxon>
    </lineage>
</organism>
<dbReference type="EMBL" id="BBTG02000025">
    <property type="protein sequence ID" value="GAO18042.1"/>
    <property type="molecule type" value="Genomic_DNA"/>
</dbReference>
<dbReference type="AlphaFoldDB" id="A0A1B5L3H4"/>
<reference evidence="2" key="1">
    <citation type="journal article" date="2016" name="Genome Announc.">
        <title>Genome sequence of Ustilaginoidea virens IPU010, a rice pathogenic fungus causing false smut.</title>
        <authorList>
            <person name="Kumagai T."/>
            <person name="Ishii T."/>
            <person name="Terai G."/>
            <person name="Umemura M."/>
            <person name="Machida M."/>
            <person name="Asai K."/>
        </authorList>
    </citation>
    <scope>NUCLEOTIDE SEQUENCE [LARGE SCALE GENOMIC DNA]</scope>
    <source>
        <strain evidence="2">IPU010</strain>
    </source>
</reference>
<evidence type="ECO:0000313" key="2">
    <source>
        <dbReference type="Proteomes" id="UP000054053"/>
    </source>
</evidence>
<gene>
    <name evidence="1" type="ORF">UVI_02042890</name>
</gene>
<evidence type="ECO:0000313" key="1">
    <source>
        <dbReference type="EMBL" id="GAO18042.1"/>
    </source>
</evidence>
<accession>A0A1B5L3H4</accession>
<protein>
    <submittedName>
        <fullName evidence="1">Uncharacterized protein</fullName>
    </submittedName>
</protein>
<name>A0A1B5L3H4_USTVR</name>
<dbReference type="Proteomes" id="UP000054053">
    <property type="component" value="Unassembled WGS sequence"/>
</dbReference>
<comment type="caution">
    <text evidence="1">The sequence shown here is derived from an EMBL/GenBank/DDBJ whole genome shotgun (WGS) entry which is preliminary data.</text>
</comment>
<sequence>MYSVNGADVCCPGGWHVLETKQSGVSVGSATETCENYSVAFGGLARIKAIRDGDPAPDPAPAFADADADAHHWMDHVESVLSVDCRRGADSGLFPVGSRTMTNLVMAAAVPASPLQ</sequence>
<proteinExistence type="predicted"/>